<dbReference type="SUPFAM" id="SSF53067">
    <property type="entry name" value="Actin-like ATPase domain"/>
    <property type="match status" value="4"/>
</dbReference>
<dbReference type="UniPathway" id="UPA00109">
    <property type="reaction ID" value="UER00180"/>
</dbReference>
<dbReference type="GO" id="GO:0008865">
    <property type="term" value="F:fructokinase activity"/>
    <property type="evidence" value="ECO:0000318"/>
    <property type="project" value="GO_Central"/>
</dbReference>
<sequence>MFAVHLLAFYFTKLKEDQIKKVDRFLYHLRLSDDTLLDIMTRFRAEMEKGLGKDTNPTACVKMLPTFVRAIPDGSEKGEFLALDLGGSKFRVLTVRVSEEGKPNVHMESQIYPTPKEIIHGSGSELFDYVADCAADFVKTRDLAHKKLPLGLTFSFPCQQSKLEEGILLSWTKKFKVRGVQDTDVVSSLTRALRRHQDVDVDVLALVNDTVATMMTCAYDDPRCEVGVIIGTGTNACYMEDMSNIDLVEGDEGRMAINTEWGAFGEDGALEDIRTEFDRELDLGSINPGKQLFEKMISGLYIGELVRLILLKMTKAGLLFQGEKSSALHTKGKIETRHVALMEKYKEGLQNTREILRELGLEPSEEDCVAVQHVCTIVSFRSANLCAAALAAILNRLRENRRLTRLRTTVGMDGTLYKTHPQYPKRLHKVVRKLVPNCDVRFLLSESGSAKGAAMVTAVAARVQAQRKVIDEVLALFQLTREHLVSVKNKMRSEMEYGLKKETQPLATVKMLPTYVCAMPDGTEKGKYLALDLGGTNFRVLLVKIRSGRRSVRMYNKIFAIPLEIMQGTGEELFDHIVQCIADFLDYMGIKGASKLPLGFTFSFPCKQNCLDKGILVEWTKGFKATDCEGEDVVDMLREAIKRRNEFELDVVAVLNDTVGTMMTCAYEDPACEIGLIAGTGSNVCYMEEMRNIELVEGDEGIMCINTEWGGFGDNGCLDEIRTQYDVEVDEGSLNPGKQRYEKMTSGMYLGEIVRQILIDLTKHGLLFRGQISERLRTRGIFETKFLSQIESDRLALLQVRRILQQLGLDSTCEDSIVVKEVCGAVSRRAAQLCGAGLAAIVEKRREDRGLERLAITVGVDGTLYKLHPHFSRILRETVHALAPRCDVTFMLSEDGSGKGAALITAVAKRLHLKKDH</sequence>
<feature type="domain" description="Hexokinase C-terminal" evidence="19">
    <location>
        <begin position="226"/>
        <end position="459"/>
    </location>
</feature>
<dbReference type="FunFam" id="3.40.367.20:FF:000020">
    <property type="entry name" value="Hexokinase-1"/>
    <property type="match status" value="1"/>
</dbReference>
<comment type="pathway">
    <text evidence="3">Carbohydrate degradation; glycolysis; D-glyceraldehyde 3-phosphate and glycerone phosphate from D-glucose: step 1/4.</text>
</comment>
<dbReference type="Gene3D" id="3.30.420.40">
    <property type="match status" value="2"/>
</dbReference>
<dbReference type="InterPro" id="IPR043129">
    <property type="entry name" value="ATPase_NBD"/>
</dbReference>
<dbReference type="GO" id="GO:0051156">
    <property type="term" value="P:glucose 6-phosphate metabolic process"/>
    <property type="evidence" value="ECO:0000318"/>
    <property type="project" value="GO_Central"/>
</dbReference>
<comment type="similarity">
    <text evidence="5">Belongs to the hexokinase family.</text>
</comment>
<dbReference type="GO" id="GO:0005524">
    <property type="term" value="F:ATP binding"/>
    <property type="evidence" value="ECO:0007669"/>
    <property type="project" value="UniProtKB-KW"/>
</dbReference>
<dbReference type="KEGG" id="mdo:100015984"/>
<evidence type="ECO:0000256" key="5">
    <source>
        <dbReference type="ARBA" id="ARBA00009225"/>
    </source>
</evidence>
<dbReference type="InterPro" id="IPR022673">
    <property type="entry name" value="Hexokinase_C"/>
</dbReference>
<evidence type="ECO:0000256" key="3">
    <source>
        <dbReference type="ARBA" id="ARBA00004888"/>
    </source>
</evidence>
<keyword evidence="7" id="KW-0963">Cytoplasm</keyword>
<dbReference type="OrthoDB" id="419537at2759"/>
<dbReference type="PROSITE" id="PS00378">
    <property type="entry name" value="HEXOKINASE_1"/>
    <property type="match status" value="1"/>
</dbReference>
<dbReference type="InParanoid" id="H9H6E5"/>
<comment type="pathway">
    <text evidence="4">Carbohydrate metabolism; hexose metabolism.</text>
</comment>
<dbReference type="eggNOG" id="KOG1369">
    <property type="taxonomic scope" value="Eukaryota"/>
</dbReference>
<evidence type="ECO:0000259" key="19">
    <source>
        <dbReference type="Pfam" id="PF03727"/>
    </source>
</evidence>
<accession>H9H6E5</accession>
<dbReference type="Pfam" id="PF03727">
    <property type="entry name" value="Hexokinase_2"/>
    <property type="match status" value="2"/>
</dbReference>
<dbReference type="PANTHER" id="PTHR19443:SF28">
    <property type="entry name" value="HEXOKINASE HKDC1"/>
    <property type="match status" value="1"/>
</dbReference>
<reference evidence="20" key="1">
    <citation type="journal article" date="2007" name="Nature">
        <title>Genome of the marsupial Monodelphis domestica reveals innovation in non-coding sequences.</title>
        <authorList>
            <person name="Mikkelsen T.S."/>
            <person name="Wakefield M.J."/>
            <person name="Aken B."/>
            <person name="Amemiya C.T."/>
            <person name="Chang J.L."/>
            <person name="Duke S."/>
            <person name="Garber M."/>
            <person name="Gentles A.J."/>
            <person name="Goodstadt L."/>
            <person name="Heger A."/>
            <person name="Jurka J."/>
            <person name="Kamal M."/>
            <person name="Mauceli E."/>
            <person name="Searle S.M."/>
            <person name="Sharpe T."/>
            <person name="Baker M.L."/>
            <person name="Batzer M.A."/>
            <person name="Benos P.V."/>
            <person name="Belov K."/>
            <person name="Clamp M."/>
            <person name="Cook A."/>
            <person name="Cuff J."/>
            <person name="Das R."/>
            <person name="Davidow L."/>
            <person name="Deakin J.E."/>
            <person name="Fazzari M.J."/>
            <person name="Glass J.L."/>
            <person name="Grabherr M."/>
            <person name="Greally J.M."/>
            <person name="Gu W."/>
            <person name="Hore T.A."/>
            <person name="Huttley G.A."/>
            <person name="Kleber M."/>
            <person name="Jirtle R.L."/>
            <person name="Koina E."/>
            <person name="Lee J.T."/>
            <person name="Mahony S."/>
            <person name="Marra M.A."/>
            <person name="Miller R.D."/>
            <person name="Nicholls R.D."/>
            <person name="Oda M."/>
            <person name="Papenfuss A.T."/>
            <person name="Parra Z.E."/>
            <person name="Pollock D.D."/>
            <person name="Ray D.A."/>
            <person name="Schein J.E."/>
            <person name="Speed T.P."/>
            <person name="Thompson K."/>
            <person name="VandeBerg J.L."/>
            <person name="Wade C.M."/>
            <person name="Walker J.A."/>
            <person name="Waters P.D."/>
            <person name="Webber C."/>
            <person name="Weidman J.R."/>
            <person name="Xie X."/>
            <person name="Zody M.C."/>
            <person name="Baldwin J."/>
            <person name="Abdouelleil A."/>
            <person name="Abdulkadir J."/>
            <person name="Abebe A."/>
            <person name="Abera B."/>
            <person name="Abreu J."/>
            <person name="Acer S.C."/>
            <person name="Aftuck L."/>
            <person name="Alexander A."/>
            <person name="An P."/>
            <person name="Anderson E."/>
            <person name="Anderson S."/>
            <person name="Arachi H."/>
            <person name="Azer M."/>
            <person name="Bachantsang P."/>
            <person name="Barry A."/>
            <person name="Bayul T."/>
            <person name="Berlin A."/>
            <person name="Bessette D."/>
            <person name="Bloom T."/>
            <person name="Bloom T."/>
            <person name="Boguslavskiy L."/>
            <person name="Bonnet C."/>
            <person name="Boukhgalter B."/>
            <person name="Bourzgui I."/>
            <person name="Brown A."/>
            <person name="Cahill P."/>
            <person name="Channer S."/>
            <person name="Cheshatsang Y."/>
            <person name="Chuda L."/>
            <person name="Citroen M."/>
            <person name="Collymore A."/>
            <person name="Cooke P."/>
            <person name="Costello M."/>
            <person name="D'Aco K."/>
            <person name="Daza R."/>
            <person name="De Haan G."/>
            <person name="DeGray S."/>
            <person name="DeMaso C."/>
            <person name="Dhargay N."/>
            <person name="Dooley K."/>
            <person name="Dooley E."/>
            <person name="Doricent M."/>
            <person name="Dorje P."/>
            <person name="Dorjee K."/>
            <person name="Dupes A."/>
            <person name="Elong R."/>
            <person name="Falk J."/>
            <person name="Farina A."/>
            <person name="Faro S."/>
            <person name="Ferguson D."/>
            <person name="Fisher S."/>
            <person name="Foley C.D."/>
            <person name="Franke A."/>
            <person name="Friedrich D."/>
            <person name="Gadbois L."/>
            <person name="Gearin G."/>
            <person name="Gearin C.R."/>
            <person name="Giannoukos G."/>
            <person name="Goode T."/>
            <person name="Graham J."/>
            <person name="Grandbois E."/>
            <person name="Grewal S."/>
            <person name="Gyaltsen K."/>
            <person name="Hafez N."/>
            <person name="Hagos B."/>
            <person name="Hall J."/>
            <person name="Henson C."/>
            <person name="Hollinger A."/>
            <person name="Honan T."/>
            <person name="Huard M.D."/>
            <person name="Hughes L."/>
            <person name="Hurhula B."/>
            <person name="Husby M.E."/>
            <person name="Kamat A."/>
            <person name="Kanga B."/>
            <person name="Kashin S."/>
            <person name="Khazanovich D."/>
            <person name="Kisner P."/>
            <person name="Lance K."/>
            <person name="Lara M."/>
            <person name="Lee W."/>
            <person name="Lennon N."/>
            <person name="Letendre F."/>
            <person name="LeVine R."/>
            <person name="Lipovsky A."/>
            <person name="Liu X."/>
            <person name="Liu J."/>
            <person name="Liu S."/>
            <person name="Lokyitsang T."/>
            <person name="Lokyitsang Y."/>
            <person name="Lubonja R."/>
            <person name="Lui A."/>
            <person name="MacDonald P."/>
            <person name="Magnisalis V."/>
            <person name="Maru K."/>
            <person name="Matthews C."/>
            <person name="McCusker W."/>
            <person name="McDonough S."/>
            <person name="Mehta T."/>
            <person name="Meldrim J."/>
            <person name="Meneus L."/>
            <person name="Mihai O."/>
            <person name="Mihalev A."/>
            <person name="Mihova T."/>
            <person name="Mittelman R."/>
            <person name="Mlenga V."/>
            <person name="Montmayeur A."/>
            <person name="Mulrain L."/>
            <person name="Navidi A."/>
            <person name="Naylor J."/>
            <person name="Negash T."/>
            <person name="Nguyen T."/>
            <person name="Nguyen N."/>
            <person name="Nicol R."/>
            <person name="Norbu C."/>
            <person name="Norbu N."/>
            <person name="Novod N."/>
            <person name="O'Neill B."/>
            <person name="Osman S."/>
            <person name="Markiewicz E."/>
            <person name="Oyono O.L."/>
            <person name="Patti C."/>
            <person name="Phunkhang P."/>
            <person name="Pierre F."/>
            <person name="Priest M."/>
            <person name="Raghuraman S."/>
            <person name="Rege F."/>
            <person name="Reyes R."/>
            <person name="Rise C."/>
            <person name="Rogov P."/>
            <person name="Ross K."/>
            <person name="Ryan E."/>
            <person name="Settipalli S."/>
            <person name="Shea T."/>
            <person name="Sherpa N."/>
            <person name="Shi L."/>
            <person name="Shih D."/>
            <person name="Sparrow T."/>
            <person name="Spaulding J."/>
            <person name="Stalker J."/>
            <person name="Stange-Thomann N."/>
            <person name="Stavropoulos S."/>
            <person name="Stone C."/>
            <person name="Strader C."/>
            <person name="Tesfaye S."/>
            <person name="Thomson T."/>
            <person name="Thoulutsang Y."/>
            <person name="Thoulutsang D."/>
            <person name="Topham K."/>
            <person name="Topping I."/>
            <person name="Tsamla T."/>
            <person name="Vassiliev H."/>
            <person name="Vo A."/>
            <person name="Wangchuk T."/>
            <person name="Wangdi T."/>
            <person name="Weiand M."/>
            <person name="Wilkinson J."/>
            <person name="Wilson A."/>
            <person name="Yadav S."/>
            <person name="Young G."/>
            <person name="Yu Q."/>
            <person name="Zembek L."/>
            <person name="Zhong D."/>
            <person name="Zimmer A."/>
            <person name="Zwirko Z."/>
            <person name="Jaffe D.B."/>
            <person name="Alvarez P."/>
            <person name="Brockman W."/>
            <person name="Butler J."/>
            <person name="Chin C."/>
            <person name="Gnerre S."/>
            <person name="MacCallum I."/>
            <person name="Graves J.A."/>
            <person name="Ponting C.P."/>
            <person name="Breen M."/>
            <person name="Samollow P.B."/>
            <person name="Lander E.S."/>
            <person name="Lindblad-Toh K."/>
        </authorList>
    </citation>
    <scope>NUCLEOTIDE SEQUENCE [LARGE SCALE GENOMIC DNA]</scope>
</reference>
<dbReference type="AlphaFoldDB" id="H9H6E5"/>
<dbReference type="Bgee" id="ENSMODG00000010681">
    <property type="expression patterns" value="Expressed in endometrium and 13 other cell types or tissues"/>
</dbReference>
<evidence type="ECO:0000256" key="4">
    <source>
        <dbReference type="ARBA" id="ARBA00005028"/>
    </source>
</evidence>
<dbReference type="GeneTree" id="ENSGT00950000182787"/>
<dbReference type="Gene3D" id="3.40.367.20">
    <property type="match status" value="2"/>
</dbReference>
<evidence type="ECO:0000256" key="14">
    <source>
        <dbReference type="ARBA" id="ARBA00023136"/>
    </source>
</evidence>
<feature type="domain" description="Hexokinase N-terminal" evidence="18">
    <location>
        <begin position="22"/>
        <end position="219"/>
    </location>
</feature>
<evidence type="ECO:0000256" key="13">
    <source>
        <dbReference type="ARBA" id="ARBA00023128"/>
    </source>
</evidence>
<evidence type="ECO:0000256" key="15">
    <source>
        <dbReference type="ARBA" id="ARBA00023152"/>
    </source>
</evidence>
<evidence type="ECO:0000256" key="10">
    <source>
        <dbReference type="ARBA" id="ARBA00022741"/>
    </source>
</evidence>
<dbReference type="FunCoup" id="H9H6E5">
    <property type="interactions" value="163"/>
</dbReference>
<dbReference type="InterPro" id="IPR022672">
    <property type="entry name" value="Hexokinase_N"/>
</dbReference>
<dbReference type="InterPro" id="IPR019807">
    <property type="entry name" value="Hexokinase_BS"/>
</dbReference>
<keyword evidence="9" id="KW-0677">Repeat</keyword>
<evidence type="ECO:0000256" key="6">
    <source>
        <dbReference type="ARBA" id="ARBA00012324"/>
    </source>
</evidence>
<dbReference type="PROSITE" id="PS51748">
    <property type="entry name" value="HEXOKINASE_2"/>
    <property type="match status" value="2"/>
</dbReference>
<dbReference type="GO" id="GO:0006006">
    <property type="term" value="P:glucose metabolic process"/>
    <property type="evidence" value="ECO:0000318"/>
    <property type="project" value="GO_Central"/>
</dbReference>
<evidence type="ECO:0000259" key="18">
    <source>
        <dbReference type="Pfam" id="PF00349"/>
    </source>
</evidence>
<dbReference type="Ensembl" id="ENSMODT00000013628.4">
    <property type="protein sequence ID" value="ENSMODP00000013383.3"/>
    <property type="gene ID" value="ENSMODG00000010681.4"/>
</dbReference>
<keyword evidence="10" id="KW-0547">Nucleotide-binding</keyword>
<dbReference type="STRING" id="13616.ENSMODP00000013383"/>
<evidence type="ECO:0000256" key="8">
    <source>
        <dbReference type="ARBA" id="ARBA00022679"/>
    </source>
</evidence>
<dbReference type="FunFam" id="3.30.420.40:FF:000015">
    <property type="entry name" value="Hexokinase 1"/>
    <property type="match status" value="2"/>
</dbReference>
<feature type="domain" description="Hexokinase N-terminal" evidence="18">
    <location>
        <begin position="470"/>
        <end position="667"/>
    </location>
</feature>
<dbReference type="GO" id="GO:0005536">
    <property type="term" value="F:D-glucose binding"/>
    <property type="evidence" value="ECO:0007669"/>
    <property type="project" value="InterPro"/>
</dbReference>
<evidence type="ECO:0000256" key="17">
    <source>
        <dbReference type="ARBA" id="ARBA00048160"/>
    </source>
</evidence>
<keyword evidence="12" id="KW-0067">ATP-binding</keyword>
<evidence type="ECO:0000256" key="2">
    <source>
        <dbReference type="ARBA" id="ARBA00004496"/>
    </source>
</evidence>
<keyword evidence="8" id="KW-0808">Transferase</keyword>
<dbReference type="GO" id="GO:0005829">
    <property type="term" value="C:cytosol"/>
    <property type="evidence" value="ECO:0000318"/>
    <property type="project" value="GO_Central"/>
</dbReference>
<keyword evidence="14" id="KW-0472">Membrane</keyword>
<evidence type="ECO:0000256" key="12">
    <source>
        <dbReference type="ARBA" id="ARBA00022840"/>
    </source>
</evidence>
<dbReference type="Pfam" id="PF00349">
    <property type="entry name" value="Hexokinase_1"/>
    <property type="match status" value="2"/>
</dbReference>
<dbReference type="FunFam" id="3.40.367.20:FF:000001">
    <property type="entry name" value="Hexokinase 1"/>
    <property type="match status" value="1"/>
</dbReference>
<name>H9H6E5_MONDO</name>
<keyword evidence="11" id="KW-0418">Kinase</keyword>
<proteinExistence type="inferred from homology"/>
<dbReference type="UniPathway" id="UPA00242"/>
<dbReference type="GO" id="GO:0005739">
    <property type="term" value="C:mitochondrion"/>
    <property type="evidence" value="ECO:0000318"/>
    <property type="project" value="GO_Central"/>
</dbReference>
<comment type="subcellular location">
    <subcellularLocation>
        <location evidence="2">Cytoplasm</location>
    </subcellularLocation>
    <subcellularLocation>
        <location evidence="1">Mitochondrion membrane</location>
        <topology evidence="1">Peripheral membrane protein</topology>
    </subcellularLocation>
</comment>
<dbReference type="GO" id="GO:0001678">
    <property type="term" value="P:intracellular glucose homeostasis"/>
    <property type="evidence" value="ECO:0000318"/>
    <property type="project" value="GO_Central"/>
</dbReference>
<evidence type="ECO:0000256" key="7">
    <source>
        <dbReference type="ARBA" id="ARBA00022490"/>
    </source>
</evidence>
<dbReference type="OMA" id="RKLAPNC"/>
<evidence type="ECO:0000256" key="16">
    <source>
        <dbReference type="ARBA" id="ARBA00044613"/>
    </source>
</evidence>
<dbReference type="Proteomes" id="UP000002280">
    <property type="component" value="Unplaced"/>
</dbReference>
<evidence type="ECO:0000313" key="20">
    <source>
        <dbReference type="Ensembl" id="ENSMODP00000013383.3"/>
    </source>
</evidence>
<reference evidence="20" key="2">
    <citation type="submission" date="2025-08" db="UniProtKB">
        <authorList>
            <consortium name="Ensembl"/>
        </authorList>
    </citation>
    <scope>IDENTIFICATION</scope>
</reference>
<evidence type="ECO:0000256" key="11">
    <source>
        <dbReference type="ARBA" id="ARBA00022777"/>
    </source>
</evidence>
<evidence type="ECO:0000256" key="1">
    <source>
        <dbReference type="ARBA" id="ARBA00004318"/>
    </source>
</evidence>
<dbReference type="PANTHER" id="PTHR19443">
    <property type="entry name" value="HEXOKINASE"/>
    <property type="match status" value="1"/>
</dbReference>
<gene>
    <name evidence="20" type="primary">HKDC1</name>
</gene>
<evidence type="ECO:0000313" key="21">
    <source>
        <dbReference type="Proteomes" id="UP000002280"/>
    </source>
</evidence>
<keyword evidence="13" id="KW-0496">Mitochondrion</keyword>
<organism evidence="20 21">
    <name type="scientific">Monodelphis domestica</name>
    <name type="common">Gray short-tailed opossum</name>
    <dbReference type="NCBI Taxonomy" id="13616"/>
    <lineage>
        <taxon>Eukaryota</taxon>
        <taxon>Metazoa</taxon>
        <taxon>Chordata</taxon>
        <taxon>Craniata</taxon>
        <taxon>Vertebrata</taxon>
        <taxon>Euteleostomi</taxon>
        <taxon>Mammalia</taxon>
        <taxon>Metatheria</taxon>
        <taxon>Didelphimorphia</taxon>
        <taxon>Didelphidae</taxon>
        <taxon>Monodelphis</taxon>
    </lineage>
</organism>
<dbReference type="HOGENOM" id="CLU_014393_1_0_1"/>
<reference evidence="20" key="3">
    <citation type="submission" date="2025-09" db="UniProtKB">
        <authorList>
            <consortium name="Ensembl"/>
        </authorList>
    </citation>
    <scope>IDENTIFICATION</scope>
</reference>
<keyword evidence="15" id="KW-0324">Glycolysis</keyword>
<comment type="catalytic activity">
    <reaction evidence="17">
        <text>D-glucose + ATP = D-glucose 6-phosphate + ADP + H(+)</text>
        <dbReference type="Rhea" id="RHEA:17825"/>
        <dbReference type="ChEBI" id="CHEBI:4167"/>
        <dbReference type="ChEBI" id="CHEBI:15378"/>
        <dbReference type="ChEBI" id="CHEBI:30616"/>
        <dbReference type="ChEBI" id="CHEBI:61548"/>
        <dbReference type="ChEBI" id="CHEBI:456216"/>
        <dbReference type="EC" id="2.7.1.1"/>
    </reaction>
    <physiologicalReaction direction="left-to-right" evidence="17">
        <dbReference type="Rhea" id="RHEA:17826"/>
    </physiologicalReaction>
</comment>
<dbReference type="GO" id="GO:0031966">
    <property type="term" value="C:mitochondrial membrane"/>
    <property type="evidence" value="ECO:0007669"/>
    <property type="project" value="UniProtKB-SubCell"/>
</dbReference>
<dbReference type="GO" id="GO:0001917">
    <property type="term" value="C:photoreceptor inner segment"/>
    <property type="evidence" value="ECO:0007669"/>
    <property type="project" value="Ensembl"/>
</dbReference>
<comment type="catalytic activity">
    <reaction evidence="16">
        <text>a D-hexose + ATP = a D-hexose 6-phosphate + ADP + H(+)</text>
        <dbReference type="Rhea" id="RHEA:22740"/>
        <dbReference type="ChEBI" id="CHEBI:4194"/>
        <dbReference type="ChEBI" id="CHEBI:15378"/>
        <dbReference type="ChEBI" id="CHEBI:30616"/>
        <dbReference type="ChEBI" id="CHEBI:229467"/>
        <dbReference type="ChEBI" id="CHEBI:456216"/>
        <dbReference type="EC" id="2.7.1.1"/>
    </reaction>
    <physiologicalReaction direction="left-to-right" evidence="16">
        <dbReference type="Rhea" id="RHEA:22741"/>
    </physiologicalReaction>
</comment>
<protein>
    <recommendedName>
        <fullName evidence="6">hexokinase</fullName>
        <ecNumber evidence="6">2.7.1.1</ecNumber>
    </recommendedName>
</protein>
<evidence type="ECO:0000256" key="9">
    <source>
        <dbReference type="ARBA" id="ARBA00022737"/>
    </source>
</evidence>
<feature type="domain" description="Hexokinase C-terminal" evidence="19">
    <location>
        <begin position="673"/>
        <end position="907"/>
    </location>
</feature>
<dbReference type="GO" id="GO:0004340">
    <property type="term" value="F:glucokinase activity"/>
    <property type="evidence" value="ECO:0000318"/>
    <property type="project" value="GO_Central"/>
</dbReference>
<dbReference type="InterPro" id="IPR001312">
    <property type="entry name" value="Hexokinase"/>
</dbReference>
<dbReference type="PRINTS" id="PR00475">
    <property type="entry name" value="HEXOKINASE"/>
</dbReference>
<dbReference type="EC" id="2.7.1.1" evidence="6"/>
<dbReference type="GeneID" id="100015984"/>
<keyword evidence="21" id="KW-1185">Reference proteome</keyword>
<dbReference type="GO" id="GO:0006096">
    <property type="term" value="P:glycolytic process"/>
    <property type="evidence" value="ECO:0000318"/>
    <property type="project" value="GO_Central"/>
</dbReference>